<dbReference type="AlphaFoldDB" id="A0A1M5UGP0"/>
<evidence type="ECO:0008006" key="3">
    <source>
        <dbReference type="Google" id="ProtNLM"/>
    </source>
</evidence>
<dbReference type="Proteomes" id="UP000184241">
    <property type="component" value="Unassembled WGS sequence"/>
</dbReference>
<dbReference type="Gene3D" id="1.10.287.1080">
    <property type="entry name" value="MazG-like"/>
    <property type="match status" value="1"/>
</dbReference>
<dbReference type="EMBL" id="FQXU01000003">
    <property type="protein sequence ID" value="SHH62078.1"/>
    <property type="molecule type" value="Genomic_DNA"/>
</dbReference>
<accession>A0A1M5UGP0</accession>
<gene>
    <name evidence="1" type="ORF">SAMN02745941_00518</name>
</gene>
<sequence length="107" mass="12573">MHNNELNLNEIIKRSIKIRDNYHELEKQYHGSKWSVEEDALAFLTDAGLVGRLTMANEKRWPVSGDEVEELKHKLSECIWWIIVLADRMNIDISKSLDEFLTSFEIN</sequence>
<reference evidence="1 2" key="1">
    <citation type="submission" date="2016-11" db="EMBL/GenBank/DDBJ databases">
        <authorList>
            <person name="Jaros S."/>
            <person name="Januszkiewicz K."/>
            <person name="Wedrychowicz H."/>
        </authorList>
    </citation>
    <scope>NUCLEOTIDE SEQUENCE [LARGE SCALE GENOMIC DNA]</scope>
    <source>
        <strain evidence="1 2">DSM 6191</strain>
    </source>
</reference>
<dbReference type="RefSeq" id="WP_073016401.1">
    <property type="nucleotide sequence ID" value="NZ_FQXU01000003.1"/>
</dbReference>
<evidence type="ECO:0000313" key="1">
    <source>
        <dbReference type="EMBL" id="SHH62078.1"/>
    </source>
</evidence>
<organism evidence="1 2">
    <name type="scientific">Clostridium intestinale DSM 6191</name>
    <dbReference type="NCBI Taxonomy" id="1121320"/>
    <lineage>
        <taxon>Bacteria</taxon>
        <taxon>Bacillati</taxon>
        <taxon>Bacillota</taxon>
        <taxon>Clostridia</taxon>
        <taxon>Eubacteriales</taxon>
        <taxon>Clostridiaceae</taxon>
        <taxon>Clostridium</taxon>
    </lineage>
</organism>
<name>A0A1M5UGP0_9CLOT</name>
<protein>
    <recommendedName>
        <fullName evidence="3">MazG-like protein</fullName>
    </recommendedName>
</protein>
<evidence type="ECO:0000313" key="2">
    <source>
        <dbReference type="Proteomes" id="UP000184241"/>
    </source>
</evidence>
<dbReference type="CDD" id="cd11543">
    <property type="entry name" value="NTP-PPase_u6"/>
    <property type="match status" value="1"/>
</dbReference>
<proteinExistence type="predicted"/>